<keyword evidence="1" id="KW-0614">Plasmid</keyword>
<protein>
    <submittedName>
        <fullName evidence="1">Uncharacterized protein</fullName>
    </submittedName>
</protein>
<accession>A0ABU3V6S1</accession>
<reference evidence="1 2" key="1">
    <citation type="submission" date="2023-02" db="EMBL/GenBank/DDBJ databases">
        <authorList>
            <person name="Maleckis M."/>
        </authorList>
    </citation>
    <scope>NUCLEOTIDE SEQUENCE [LARGE SCALE GENOMIC DNA]</scope>
    <source>
        <strain evidence="1 2">P8-A2</strain>
        <plasmid evidence="1">unnamed1</plasmid>
    </source>
</reference>
<dbReference type="EMBL" id="JARAKF010000003">
    <property type="protein sequence ID" value="MDU9001499.1"/>
    <property type="molecule type" value="Genomic_DNA"/>
</dbReference>
<name>A0ABU3V6S1_9ACTN</name>
<sequence length="233" mass="27058">MFDEECVDDDSELPDASELIDRRLGIPDLWPLTPETWDEDTFYGLIEVFHDLVSRPRMRRYHPYSGCGWHHSEFHNGPARTLYRWKVNQLLRPAGIEYELAAEGEDLGRLVAITDDARSQLVHRALNDSPPDSTAGVRHAIALFRGRDTSAESKRSAIFNLARILEERRALIKRHLHKKDEGALFQIANSFDLRHSNAGQQREYDEAFLDWIFWWYLATVELTNRLIASRNLT</sequence>
<evidence type="ECO:0000313" key="2">
    <source>
        <dbReference type="Proteomes" id="UP001257627"/>
    </source>
</evidence>
<gene>
    <name evidence="1" type="ORF">PU648_56665</name>
</gene>
<evidence type="ECO:0000313" key="1">
    <source>
        <dbReference type="EMBL" id="MDU9001499.1"/>
    </source>
</evidence>
<keyword evidence="2" id="KW-1185">Reference proteome</keyword>
<proteinExistence type="predicted"/>
<geneLocation type="plasmid" evidence="1">
    <name>unnamed1</name>
</geneLocation>
<dbReference type="Proteomes" id="UP001257627">
    <property type="component" value="Unassembled WGS sequence"/>
</dbReference>
<organism evidence="1 2">
    <name type="scientific">Streptomyces mirabilis</name>
    <dbReference type="NCBI Taxonomy" id="68239"/>
    <lineage>
        <taxon>Bacteria</taxon>
        <taxon>Bacillati</taxon>
        <taxon>Actinomycetota</taxon>
        <taxon>Actinomycetes</taxon>
        <taxon>Kitasatosporales</taxon>
        <taxon>Streptomycetaceae</taxon>
        <taxon>Streptomyces</taxon>
    </lineage>
</organism>
<comment type="caution">
    <text evidence="1">The sequence shown here is derived from an EMBL/GenBank/DDBJ whole genome shotgun (WGS) entry which is preliminary data.</text>
</comment>